<keyword evidence="2" id="KW-1185">Reference proteome</keyword>
<dbReference type="Proteomes" id="UP000487268">
    <property type="component" value="Unassembled WGS sequence"/>
</dbReference>
<accession>A0A7K0BTL2</accession>
<organism evidence="1 2">
    <name type="scientific">Actinomadura macrotermitis</name>
    <dbReference type="NCBI Taxonomy" id="2585200"/>
    <lineage>
        <taxon>Bacteria</taxon>
        <taxon>Bacillati</taxon>
        <taxon>Actinomycetota</taxon>
        <taxon>Actinomycetes</taxon>
        <taxon>Streptosporangiales</taxon>
        <taxon>Thermomonosporaceae</taxon>
        <taxon>Actinomadura</taxon>
    </lineage>
</organism>
<evidence type="ECO:0000313" key="1">
    <source>
        <dbReference type="EMBL" id="MQY04533.1"/>
    </source>
</evidence>
<comment type="caution">
    <text evidence="1">The sequence shown here is derived from an EMBL/GenBank/DDBJ whole genome shotgun (WGS) entry which is preliminary data.</text>
</comment>
<evidence type="ECO:0000313" key="2">
    <source>
        <dbReference type="Proteomes" id="UP000487268"/>
    </source>
</evidence>
<dbReference type="EMBL" id="WEGH01000002">
    <property type="protein sequence ID" value="MQY04533.1"/>
    <property type="molecule type" value="Genomic_DNA"/>
</dbReference>
<gene>
    <name evidence="1" type="ORF">ACRB68_25880</name>
</gene>
<protein>
    <submittedName>
        <fullName evidence="1">Uncharacterized protein</fullName>
    </submittedName>
</protein>
<reference evidence="1 2" key="1">
    <citation type="submission" date="2019-10" db="EMBL/GenBank/DDBJ databases">
        <title>Actinomadura rubteroloni sp. nov. and Actinomadura macrotermitis sp. nov., isolated from the gut of fungus growing-termite Macrotermes natalensis.</title>
        <authorList>
            <person name="Benndorf R."/>
            <person name="Martin K."/>
            <person name="Kuefner M."/>
            <person name="De Beer W."/>
            <person name="Kaster A.-K."/>
            <person name="Vollmers J."/>
            <person name="Poulsen M."/>
            <person name="Beemelmanns C."/>
        </authorList>
    </citation>
    <scope>NUCLEOTIDE SEQUENCE [LARGE SCALE GENOMIC DNA]</scope>
    <source>
        <strain evidence="1 2">RB68</strain>
    </source>
</reference>
<proteinExistence type="predicted"/>
<dbReference type="RefSeq" id="WP_194293402.1">
    <property type="nucleotide sequence ID" value="NZ_WEGH01000002.1"/>
</dbReference>
<dbReference type="AlphaFoldDB" id="A0A7K0BTL2"/>
<sequence>MLFYRVGLDSSRSPLTRLHQVIAEHLGDTDDDQALEAVGYTVSAVNSLQAARYREHLSVPGAKSDAADVYMPADTVRGC</sequence>
<name>A0A7K0BTL2_9ACTN</name>